<comment type="caution">
    <text evidence="1">The sequence shown here is derived from an EMBL/GenBank/DDBJ whole genome shotgun (WGS) entry which is preliminary data.</text>
</comment>
<organism evidence="1 2">
    <name type="scientific">Eumeta variegata</name>
    <name type="common">Bagworm moth</name>
    <name type="synonym">Eumeta japonica</name>
    <dbReference type="NCBI Taxonomy" id="151549"/>
    <lineage>
        <taxon>Eukaryota</taxon>
        <taxon>Metazoa</taxon>
        <taxon>Ecdysozoa</taxon>
        <taxon>Arthropoda</taxon>
        <taxon>Hexapoda</taxon>
        <taxon>Insecta</taxon>
        <taxon>Pterygota</taxon>
        <taxon>Neoptera</taxon>
        <taxon>Endopterygota</taxon>
        <taxon>Lepidoptera</taxon>
        <taxon>Glossata</taxon>
        <taxon>Ditrysia</taxon>
        <taxon>Tineoidea</taxon>
        <taxon>Psychidae</taxon>
        <taxon>Oiketicinae</taxon>
        <taxon>Eumeta</taxon>
    </lineage>
</organism>
<dbReference type="Proteomes" id="UP000299102">
    <property type="component" value="Unassembled WGS sequence"/>
</dbReference>
<reference evidence="1 2" key="1">
    <citation type="journal article" date="2019" name="Commun. Biol.">
        <title>The bagworm genome reveals a unique fibroin gene that provides high tensile strength.</title>
        <authorList>
            <person name="Kono N."/>
            <person name="Nakamura H."/>
            <person name="Ohtoshi R."/>
            <person name="Tomita M."/>
            <person name="Numata K."/>
            <person name="Arakawa K."/>
        </authorList>
    </citation>
    <scope>NUCLEOTIDE SEQUENCE [LARGE SCALE GENOMIC DNA]</scope>
</reference>
<evidence type="ECO:0000313" key="1">
    <source>
        <dbReference type="EMBL" id="GBP50114.1"/>
    </source>
</evidence>
<dbReference type="AlphaFoldDB" id="A0A4C1WJ08"/>
<name>A0A4C1WJ08_EUMVA</name>
<gene>
    <name evidence="1" type="ORF">EVAR_17375_1</name>
</gene>
<sequence length="109" mass="12464">MAPEGRHRNFITEKHIPVVFELVRIVLRCSLTMNDFQGLIVEPEGSDDGARQLAPELTYHNGTIYPNRIWTYWNCSEMYFDYDRLLGSDNGAFKPPALSSDPGNQSRSK</sequence>
<keyword evidence="2" id="KW-1185">Reference proteome</keyword>
<proteinExistence type="predicted"/>
<protein>
    <submittedName>
        <fullName evidence="1">Uncharacterized protein</fullName>
    </submittedName>
</protein>
<dbReference type="OrthoDB" id="408743at2759"/>
<dbReference type="EMBL" id="BGZK01000558">
    <property type="protein sequence ID" value="GBP50114.1"/>
    <property type="molecule type" value="Genomic_DNA"/>
</dbReference>
<evidence type="ECO:0000313" key="2">
    <source>
        <dbReference type="Proteomes" id="UP000299102"/>
    </source>
</evidence>
<accession>A0A4C1WJ08</accession>